<sequence length="294" mass="34575">LKAMSEEPQDTVVLSNFESENSVIHSSWKNHIKNVPIETNLTNLSKNQQKKLLKRELYLSRRHEKRKEERLRKKQNRIDLKTAGLPLPKRLKNKISKRKELSNQKIVIDLNFVDFMTETDLRMLLKQIRTCYAENRKLKNPLQLHLTSFHGKIKQFFSTIQPGCLNWLLQFHENTYLEEFKKEDIVYLTADSENVLHSLDDTKVYIIGGLVDHNHQKGLCHKLAISHSISHACLPINEYIKLNSRKVLTVNHVFEILLKYVELKDWKDAFFHVLPKRKGIDELDGSDNLQDFEV</sequence>
<evidence type="ECO:0000256" key="3">
    <source>
        <dbReference type="ARBA" id="ARBA00022679"/>
    </source>
</evidence>
<keyword evidence="2 9" id="KW-0489">Methyltransferase</keyword>
<feature type="active site" description="Proton acceptor" evidence="6">
    <location>
        <position position="212"/>
    </location>
</feature>
<dbReference type="FunFam" id="3.40.1280.30:FF:000001">
    <property type="entry name" value="tRNA methyltransferase 10 homolog A"/>
    <property type="match status" value="1"/>
</dbReference>
<dbReference type="GO" id="GO:0002939">
    <property type="term" value="P:tRNA N1-guanine methylation"/>
    <property type="evidence" value="ECO:0007669"/>
    <property type="project" value="TreeGrafter"/>
</dbReference>
<dbReference type="PANTHER" id="PTHR13563">
    <property type="entry name" value="TRNA (GUANINE-9-) METHYLTRANSFERASE"/>
    <property type="match status" value="1"/>
</dbReference>
<dbReference type="InterPro" id="IPR016653">
    <property type="entry name" value="TRM10/TRM10A"/>
</dbReference>
<keyword evidence="4" id="KW-0949">S-adenosyl-L-methionine</keyword>
<proteinExistence type="evidence at transcript level"/>
<dbReference type="CDD" id="cd18101">
    <property type="entry name" value="Trm10euk_A"/>
    <property type="match status" value="1"/>
</dbReference>
<dbReference type="InterPro" id="IPR007356">
    <property type="entry name" value="tRNA_m1G_MeTrfase_euk"/>
</dbReference>
<accession>T2M9G2</accession>
<dbReference type="PANTHER" id="PTHR13563:SF13">
    <property type="entry name" value="TRNA METHYLTRANSFERASE 10 HOMOLOG A"/>
    <property type="match status" value="1"/>
</dbReference>
<evidence type="ECO:0000256" key="1">
    <source>
        <dbReference type="ARBA" id="ARBA00012797"/>
    </source>
</evidence>
<evidence type="ECO:0000256" key="6">
    <source>
        <dbReference type="PIRSR" id="PIRSR016323-1"/>
    </source>
</evidence>
<dbReference type="PROSITE" id="PS51675">
    <property type="entry name" value="SAM_MT_TRM10"/>
    <property type="match status" value="1"/>
</dbReference>
<comment type="catalytic activity">
    <reaction evidence="5">
        <text>guanosine(9) in tRNA + S-adenosyl-L-methionine = N(1)-methylguanosine(9) in tRNA + S-adenosyl-L-homocysteine + H(+)</text>
        <dbReference type="Rhea" id="RHEA:43156"/>
        <dbReference type="Rhea" id="RHEA-COMP:10367"/>
        <dbReference type="Rhea" id="RHEA-COMP:10368"/>
        <dbReference type="ChEBI" id="CHEBI:15378"/>
        <dbReference type="ChEBI" id="CHEBI:57856"/>
        <dbReference type="ChEBI" id="CHEBI:59789"/>
        <dbReference type="ChEBI" id="CHEBI:73542"/>
        <dbReference type="ChEBI" id="CHEBI:74269"/>
        <dbReference type="EC" id="2.1.1.221"/>
    </reaction>
</comment>
<feature type="binding site" evidence="7">
    <location>
        <position position="220"/>
    </location>
    <ligand>
        <name>S-adenosyl-L-methionine</name>
        <dbReference type="ChEBI" id="CHEBI:59789"/>
    </ligand>
</feature>
<evidence type="ECO:0000313" key="9">
    <source>
        <dbReference type="EMBL" id="CDG68545.1"/>
    </source>
</evidence>
<dbReference type="GO" id="GO:0005654">
    <property type="term" value="C:nucleoplasm"/>
    <property type="evidence" value="ECO:0007669"/>
    <property type="project" value="TreeGrafter"/>
</dbReference>
<evidence type="ECO:0000256" key="5">
    <source>
        <dbReference type="ARBA" id="ARBA00048434"/>
    </source>
</evidence>
<dbReference type="InterPro" id="IPR038459">
    <property type="entry name" value="MT_TRM10-typ_sf"/>
</dbReference>
<dbReference type="GO" id="GO:0052905">
    <property type="term" value="F:tRNA (guanosine(9)-N1)-methyltransferase activity"/>
    <property type="evidence" value="ECO:0007669"/>
    <property type="project" value="UniProtKB-EC"/>
</dbReference>
<gene>
    <name evidence="9" type="primary">RG9MTD2</name>
</gene>
<reference evidence="9" key="1">
    <citation type="journal article" date="2013" name="Genome Biol. Evol.">
        <title>Punctuated emergences of genetic and phenotypic innovations in eumetazoan, bilaterian, euteleostome, and hominidae ancestors.</title>
        <authorList>
            <person name="Wenger Y."/>
            <person name="Galliot B."/>
        </authorList>
    </citation>
    <scope>NUCLEOTIDE SEQUENCE</scope>
    <source>
        <tissue evidence="9">Whole animals</tissue>
    </source>
</reference>
<dbReference type="Gene3D" id="3.40.1280.30">
    <property type="match status" value="1"/>
</dbReference>
<feature type="binding site" evidence="7">
    <location>
        <position position="234"/>
    </location>
    <ligand>
        <name>S-adenosyl-L-methionine</name>
        <dbReference type="ChEBI" id="CHEBI:59789"/>
    </ligand>
</feature>
<feature type="non-terminal residue" evidence="9">
    <location>
        <position position="1"/>
    </location>
</feature>
<feature type="binding site" evidence="7">
    <location>
        <position position="208"/>
    </location>
    <ligand>
        <name>S-adenosyl-L-methionine</name>
        <dbReference type="ChEBI" id="CHEBI:59789"/>
    </ligand>
</feature>
<dbReference type="EMBL" id="HAAD01002313">
    <property type="protein sequence ID" value="CDG68545.1"/>
    <property type="molecule type" value="mRNA"/>
</dbReference>
<dbReference type="GO" id="GO:0000049">
    <property type="term" value="F:tRNA binding"/>
    <property type="evidence" value="ECO:0007669"/>
    <property type="project" value="TreeGrafter"/>
</dbReference>
<evidence type="ECO:0000256" key="2">
    <source>
        <dbReference type="ARBA" id="ARBA00022603"/>
    </source>
</evidence>
<evidence type="ECO:0000256" key="4">
    <source>
        <dbReference type="ARBA" id="ARBA00022691"/>
    </source>
</evidence>
<keyword evidence="3 9" id="KW-0808">Transferase</keyword>
<protein>
    <recommendedName>
        <fullName evidence="1">tRNA (guanine(9)-N(1))-methyltransferase</fullName>
        <ecNumber evidence="1">2.1.1.221</ecNumber>
    </recommendedName>
</protein>
<evidence type="ECO:0000256" key="7">
    <source>
        <dbReference type="PIRSR" id="PIRSR016323-2"/>
    </source>
</evidence>
<dbReference type="InterPro" id="IPR028564">
    <property type="entry name" value="MT_TRM10-typ"/>
</dbReference>
<dbReference type="EC" id="2.1.1.221" evidence="1"/>
<evidence type="ECO:0000259" key="8">
    <source>
        <dbReference type="PROSITE" id="PS51675"/>
    </source>
</evidence>
<dbReference type="AlphaFoldDB" id="T2M9G2"/>
<organism evidence="9">
    <name type="scientific">Hydra vulgaris</name>
    <name type="common">Hydra</name>
    <name type="synonym">Hydra attenuata</name>
    <dbReference type="NCBI Taxonomy" id="6087"/>
    <lineage>
        <taxon>Eukaryota</taxon>
        <taxon>Metazoa</taxon>
        <taxon>Cnidaria</taxon>
        <taxon>Hydrozoa</taxon>
        <taxon>Hydroidolina</taxon>
        <taxon>Anthoathecata</taxon>
        <taxon>Aplanulata</taxon>
        <taxon>Hydridae</taxon>
        <taxon>Hydra</taxon>
    </lineage>
</organism>
<dbReference type="OrthoDB" id="278300at2759"/>
<feature type="domain" description="SAM-dependent MTase TRM10-type" evidence="8">
    <location>
        <begin position="91"/>
        <end position="281"/>
    </location>
</feature>
<dbReference type="PIRSF" id="PIRSF016323">
    <property type="entry name" value="tRNA_m1G_mtfrase_met"/>
    <property type="match status" value="1"/>
</dbReference>
<feature type="binding site" evidence="7">
    <location>
        <position position="188"/>
    </location>
    <ligand>
        <name>S-adenosyl-L-methionine</name>
        <dbReference type="ChEBI" id="CHEBI:59789"/>
    </ligand>
</feature>
<name>T2M9G2_HYDVU</name>